<gene>
    <name evidence="1" type="primary">TT9_1</name>
    <name evidence="1" type="ORF">CFP56_008726</name>
</gene>
<organism evidence="1 2">
    <name type="scientific">Quercus suber</name>
    <name type="common">Cork oak</name>
    <dbReference type="NCBI Taxonomy" id="58331"/>
    <lineage>
        <taxon>Eukaryota</taxon>
        <taxon>Viridiplantae</taxon>
        <taxon>Streptophyta</taxon>
        <taxon>Embryophyta</taxon>
        <taxon>Tracheophyta</taxon>
        <taxon>Spermatophyta</taxon>
        <taxon>Magnoliopsida</taxon>
        <taxon>eudicotyledons</taxon>
        <taxon>Gunneridae</taxon>
        <taxon>Pentapetalae</taxon>
        <taxon>rosids</taxon>
        <taxon>fabids</taxon>
        <taxon>Fagales</taxon>
        <taxon>Fagaceae</taxon>
        <taxon>Quercus</taxon>
    </lineage>
</organism>
<dbReference type="Proteomes" id="UP000237347">
    <property type="component" value="Unassembled WGS sequence"/>
</dbReference>
<evidence type="ECO:0000313" key="2">
    <source>
        <dbReference type="Proteomes" id="UP000237347"/>
    </source>
</evidence>
<dbReference type="AlphaFoldDB" id="A0AAW0M5D6"/>
<protein>
    <submittedName>
        <fullName evidence="1">Protein transparent testa 9</fullName>
    </submittedName>
</protein>
<comment type="caution">
    <text evidence="1">The sequence shown here is derived from an EMBL/GenBank/DDBJ whole genome shotgun (WGS) entry which is preliminary data.</text>
</comment>
<accession>A0AAW0M5D6</accession>
<keyword evidence="2" id="KW-1185">Reference proteome</keyword>
<dbReference type="EMBL" id="PKMF04000015">
    <property type="protein sequence ID" value="KAK7859083.1"/>
    <property type="molecule type" value="Genomic_DNA"/>
</dbReference>
<name>A0AAW0M5D6_QUESU</name>
<evidence type="ECO:0000313" key="1">
    <source>
        <dbReference type="EMBL" id="KAK7859083.1"/>
    </source>
</evidence>
<proteinExistence type="predicted"/>
<reference evidence="1 2" key="1">
    <citation type="journal article" date="2018" name="Sci. Data">
        <title>The draft genome sequence of cork oak.</title>
        <authorList>
            <person name="Ramos A.M."/>
            <person name="Usie A."/>
            <person name="Barbosa P."/>
            <person name="Barros P.M."/>
            <person name="Capote T."/>
            <person name="Chaves I."/>
            <person name="Simoes F."/>
            <person name="Abreu I."/>
            <person name="Carrasquinho I."/>
            <person name="Faro C."/>
            <person name="Guimaraes J.B."/>
            <person name="Mendonca D."/>
            <person name="Nobrega F."/>
            <person name="Rodrigues L."/>
            <person name="Saibo N.J.M."/>
            <person name="Varela M.C."/>
            <person name="Egas C."/>
            <person name="Matos J."/>
            <person name="Miguel C.M."/>
            <person name="Oliveira M.M."/>
            <person name="Ricardo C.P."/>
            <person name="Goncalves S."/>
        </authorList>
    </citation>
    <scope>NUCLEOTIDE SEQUENCE [LARGE SCALE GENOMIC DNA]</scope>
    <source>
        <strain evidence="2">cv. HL8</strain>
    </source>
</reference>
<sequence length="192" mass="21435">MDSITSDGHIINWADECGDVLDTVSVDMGSEWGVRDNCEGPAALGVGILMGKDNYSEWFQSKFNEFDAFLGTSLNGLEKPAIEFLLAIEVELQLRPTCFLVSIIGKLFRDHLILHFILYSFHYDSGDMCREALLSFLTSGDDVLVLGSLGVLATLLQTKELDESMLDALGILPQRKQHKKLLLVSKFYKKLK</sequence>